<dbReference type="GO" id="GO:0016705">
    <property type="term" value="F:oxidoreductase activity, acting on paired donors, with incorporation or reduction of molecular oxygen"/>
    <property type="evidence" value="ECO:0007669"/>
    <property type="project" value="InterPro"/>
</dbReference>
<dbReference type="GO" id="GO:0020037">
    <property type="term" value="F:heme binding"/>
    <property type="evidence" value="ECO:0007669"/>
    <property type="project" value="InterPro"/>
</dbReference>
<dbReference type="RefSeq" id="WP_208259331.1">
    <property type="nucleotide sequence ID" value="NZ_JAGEOJ010000013.1"/>
</dbReference>
<dbReference type="GO" id="GO:0005506">
    <property type="term" value="F:iron ion binding"/>
    <property type="evidence" value="ECO:0007669"/>
    <property type="project" value="InterPro"/>
</dbReference>
<evidence type="ECO:0000256" key="4">
    <source>
        <dbReference type="RuleBase" id="RU000461"/>
    </source>
</evidence>
<dbReference type="InterPro" id="IPR050121">
    <property type="entry name" value="Cytochrome_P450_monoxygenase"/>
</dbReference>
<dbReference type="InterPro" id="IPR001128">
    <property type="entry name" value="Cyt_P450"/>
</dbReference>
<dbReference type="EMBL" id="JAGEOJ010000013">
    <property type="protein sequence ID" value="MBO2451430.1"/>
    <property type="molecule type" value="Genomic_DNA"/>
</dbReference>
<evidence type="ECO:0000313" key="6">
    <source>
        <dbReference type="Proteomes" id="UP000669179"/>
    </source>
</evidence>
<dbReference type="Gene3D" id="1.10.630.10">
    <property type="entry name" value="Cytochrome P450"/>
    <property type="match status" value="1"/>
</dbReference>
<comment type="caution">
    <text evidence="5">The sequence shown here is derived from an EMBL/GenBank/DDBJ whole genome shotgun (WGS) entry which is preliminary data.</text>
</comment>
<dbReference type="PRINTS" id="PR00463">
    <property type="entry name" value="EP450I"/>
</dbReference>
<keyword evidence="3 4" id="KW-0349">Heme</keyword>
<evidence type="ECO:0000313" key="5">
    <source>
        <dbReference type="EMBL" id="MBO2451430.1"/>
    </source>
</evidence>
<accession>A0A939PF65</accession>
<evidence type="ECO:0000256" key="2">
    <source>
        <dbReference type="ARBA" id="ARBA00010617"/>
    </source>
</evidence>
<organism evidence="5 6">
    <name type="scientific">Actinomadura barringtoniae</name>
    <dbReference type="NCBI Taxonomy" id="1427535"/>
    <lineage>
        <taxon>Bacteria</taxon>
        <taxon>Bacillati</taxon>
        <taxon>Actinomycetota</taxon>
        <taxon>Actinomycetes</taxon>
        <taxon>Streptosporangiales</taxon>
        <taxon>Thermomonosporaceae</taxon>
        <taxon>Actinomadura</taxon>
    </lineage>
</organism>
<dbReference type="PANTHER" id="PTHR24305:SF166">
    <property type="entry name" value="CYTOCHROME P450 12A4, MITOCHONDRIAL-RELATED"/>
    <property type="match status" value="1"/>
</dbReference>
<evidence type="ECO:0000256" key="3">
    <source>
        <dbReference type="PIRSR" id="PIRSR602401-1"/>
    </source>
</evidence>
<dbReference type="InterPro" id="IPR002401">
    <property type="entry name" value="Cyt_P450_E_grp-I"/>
</dbReference>
<protein>
    <submittedName>
        <fullName evidence="5">Cytochrome P450</fullName>
    </submittedName>
</protein>
<gene>
    <name evidence="5" type="ORF">J4573_30370</name>
</gene>
<keyword evidence="4" id="KW-0503">Monooxygenase</keyword>
<dbReference type="PANTHER" id="PTHR24305">
    <property type="entry name" value="CYTOCHROME P450"/>
    <property type="match status" value="1"/>
</dbReference>
<dbReference type="SUPFAM" id="SSF48264">
    <property type="entry name" value="Cytochrome P450"/>
    <property type="match status" value="1"/>
</dbReference>
<comment type="cofactor">
    <cofactor evidence="1 3">
        <name>heme</name>
        <dbReference type="ChEBI" id="CHEBI:30413"/>
    </cofactor>
</comment>
<keyword evidence="3 4" id="KW-0408">Iron</keyword>
<keyword evidence="4" id="KW-0560">Oxidoreductase</keyword>
<dbReference type="InterPro" id="IPR017972">
    <property type="entry name" value="Cyt_P450_CS"/>
</dbReference>
<feature type="binding site" description="axial binding residue" evidence="3">
    <location>
        <position position="399"/>
    </location>
    <ligand>
        <name>heme</name>
        <dbReference type="ChEBI" id="CHEBI:30413"/>
    </ligand>
    <ligandPart>
        <name>Fe</name>
        <dbReference type="ChEBI" id="CHEBI:18248"/>
    </ligandPart>
</feature>
<dbReference type="GO" id="GO:0004497">
    <property type="term" value="F:monooxygenase activity"/>
    <property type="evidence" value="ECO:0007669"/>
    <property type="project" value="UniProtKB-KW"/>
</dbReference>
<dbReference type="PRINTS" id="PR00385">
    <property type="entry name" value="P450"/>
</dbReference>
<dbReference type="InterPro" id="IPR036396">
    <property type="entry name" value="Cyt_P450_sf"/>
</dbReference>
<dbReference type="AlphaFoldDB" id="A0A939PF65"/>
<proteinExistence type="inferred from homology"/>
<evidence type="ECO:0000256" key="1">
    <source>
        <dbReference type="ARBA" id="ARBA00001971"/>
    </source>
</evidence>
<name>A0A939PF65_9ACTN</name>
<sequence length="456" mass="50949">MSIDAETTGARKPRTFPLYKTLPGFLRNPLKEIERIGREADGELLRLDLGASKPLVVTHPDHVQSVLRHSDTYVRDGVFWRPLHGLMGDGILGEGDLWAFSRKILQPVFTTRNVNALTGRMAETINEAVDDLAGRAGGGQALSAGAEMVQIVNRTVIRIFFGEKILPAEIDRLLPAFEAVATKLVFRFLLPFVPEAIPMPGDRAYREGVRIMDEVMYGLVERYRDDPGEGDDIFTALCRARTADGGEPSDTWVRDNLVAMFATSTETTSTALTWLWPTICNNPEVALRLYDEVERVVGADPVGPEHLPDLTYTKQVVQELLRLYPVGWLFPRMATQPGEIGGTPIKPGQTILISPYLTHRLTAFWERPLAFDPDRFSPERSADRHRYAYFPFGGGPHQCIGMHVFNVEAQLIIASMLSRFRPELLETSAAIEPRIGATIRPDQDLQLILHPLDRSS</sequence>
<dbReference type="Proteomes" id="UP000669179">
    <property type="component" value="Unassembled WGS sequence"/>
</dbReference>
<reference evidence="5" key="1">
    <citation type="submission" date="2021-03" db="EMBL/GenBank/DDBJ databases">
        <authorList>
            <person name="Kanchanasin P."/>
            <person name="Saeng-In P."/>
            <person name="Phongsopitanun W."/>
            <person name="Yuki M."/>
            <person name="Kudo T."/>
            <person name="Ohkuma M."/>
            <person name="Tanasupawat S."/>
        </authorList>
    </citation>
    <scope>NUCLEOTIDE SEQUENCE</scope>
    <source>
        <strain evidence="5">GKU 128</strain>
    </source>
</reference>
<keyword evidence="6" id="KW-1185">Reference proteome</keyword>
<dbReference type="PROSITE" id="PS00086">
    <property type="entry name" value="CYTOCHROME_P450"/>
    <property type="match status" value="1"/>
</dbReference>
<keyword evidence="3 4" id="KW-0479">Metal-binding</keyword>
<dbReference type="Pfam" id="PF00067">
    <property type="entry name" value="p450"/>
    <property type="match status" value="1"/>
</dbReference>
<comment type="similarity">
    <text evidence="2 4">Belongs to the cytochrome P450 family.</text>
</comment>